<evidence type="ECO:0000313" key="1">
    <source>
        <dbReference type="EMBL" id="CAE0621032.1"/>
    </source>
</evidence>
<gene>
    <name evidence="1" type="ORF">HAKA00212_LOCUS684</name>
</gene>
<reference evidence="1" key="1">
    <citation type="submission" date="2021-01" db="EMBL/GenBank/DDBJ databases">
        <authorList>
            <person name="Corre E."/>
            <person name="Pelletier E."/>
            <person name="Niang G."/>
            <person name="Scheremetjew M."/>
            <person name="Finn R."/>
            <person name="Kale V."/>
            <person name="Holt S."/>
            <person name="Cochrane G."/>
            <person name="Meng A."/>
            <person name="Brown T."/>
            <person name="Cohen L."/>
        </authorList>
    </citation>
    <scope>NUCLEOTIDE SEQUENCE</scope>
    <source>
        <strain evidence="1">CCMP3107</strain>
    </source>
</reference>
<dbReference type="AlphaFoldDB" id="A0A7S3UPG5"/>
<sequence length="325" mass="36036">MISPIDTEQISSGGSTSVFCPQLYYNGVIMTFCKETNLNSAMESFRLSRIPADPRTPFSTEITGATYISLEASTYVELLTLSLKKEAWDAVDVLLGDLHYLYCSHSRGSELYSFLFEPKDAHQRFRPQERFVSGIIAAAFDRALKFNNERVAQLQEGSSSKNSNEVVSCFLDYFNGRDSQFSADSRDCLPFAKDLCSDFDMKGKCASLDFSFAANLMRLKPETKKVISGPQKGSNLLSNHVSGQQRSVSANYPPSRFRFPPHVTQLQNPMSSNSSSEQKIVVSSSSAKTLGFLLPQYSSHFRLSVYNSILTALANNTKLAASPSF</sequence>
<protein>
    <submittedName>
        <fullName evidence="1">Uncharacterized protein</fullName>
    </submittedName>
</protein>
<accession>A0A7S3UPG5</accession>
<name>A0A7S3UPG5_HETAK</name>
<dbReference type="EMBL" id="HBIU01001957">
    <property type="protein sequence ID" value="CAE0621032.1"/>
    <property type="molecule type" value="Transcribed_RNA"/>
</dbReference>
<proteinExistence type="predicted"/>
<organism evidence="1">
    <name type="scientific">Heterosigma akashiwo</name>
    <name type="common">Chromophytic alga</name>
    <name type="synonym">Heterosigma carterae</name>
    <dbReference type="NCBI Taxonomy" id="2829"/>
    <lineage>
        <taxon>Eukaryota</taxon>
        <taxon>Sar</taxon>
        <taxon>Stramenopiles</taxon>
        <taxon>Ochrophyta</taxon>
        <taxon>Raphidophyceae</taxon>
        <taxon>Chattonellales</taxon>
        <taxon>Chattonellaceae</taxon>
        <taxon>Heterosigma</taxon>
    </lineage>
</organism>